<accession>A0AA41TZP4</accession>
<feature type="compositionally biased region" description="Low complexity" evidence="10">
    <location>
        <begin position="174"/>
        <end position="203"/>
    </location>
</feature>
<keyword evidence="15" id="KW-1185">Reference proteome</keyword>
<keyword evidence="3 9" id="KW-1003">Cell membrane</keyword>
<dbReference type="InterPro" id="IPR048634">
    <property type="entry name" value="SecD_SecF_C"/>
</dbReference>
<dbReference type="EMBL" id="JAKFHA010000009">
    <property type="protein sequence ID" value="MCF2529033.1"/>
    <property type="molecule type" value="Genomic_DNA"/>
</dbReference>
<dbReference type="HAMAP" id="MF_01463_B">
    <property type="entry name" value="SecD_B"/>
    <property type="match status" value="1"/>
</dbReference>
<dbReference type="GO" id="GO:0065002">
    <property type="term" value="P:intracellular protein transmembrane transport"/>
    <property type="evidence" value="ECO:0007669"/>
    <property type="project" value="UniProtKB-UniRule"/>
</dbReference>
<evidence type="ECO:0000313" key="15">
    <source>
        <dbReference type="Proteomes" id="UP001165378"/>
    </source>
</evidence>
<comment type="caution">
    <text evidence="14">The sequence shown here is derived from an EMBL/GenBank/DDBJ whole genome shotgun (WGS) entry which is preliminary data.</text>
</comment>
<dbReference type="Gene3D" id="3.30.1360.200">
    <property type="match status" value="1"/>
</dbReference>
<evidence type="ECO:0000256" key="7">
    <source>
        <dbReference type="ARBA" id="ARBA00023010"/>
    </source>
</evidence>
<dbReference type="InterPro" id="IPR055344">
    <property type="entry name" value="SecD_SecF_C_bact"/>
</dbReference>
<evidence type="ECO:0000256" key="2">
    <source>
        <dbReference type="ARBA" id="ARBA00022448"/>
    </source>
</evidence>
<keyword evidence="6 9" id="KW-1133">Transmembrane helix</keyword>
<evidence type="ECO:0000256" key="3">
    <source>
        <dbReference type="ARBA" id="ARBA00022475"/>
    </source>
</evidence>
<evidence type="ECO:0000256" key="4">
    <source>
        <dbReference type="ARBA" id="ARBA00022692"/>
    </source>
</evidence>
<dbReference type="GO" id="GO:0043952">
    <property type="term" value="P:protein transport by the Sec complex"/>
    <property type="evidence" value="ECO:0007669"/>
    <property type="project" value="UniProtKB-UniRule"/>
</dbReference>
<feature type="transmembrane region" description="Helical" evidence="9">
    <location>
        <begin position="538"/>
        <end position="556"/>
    </location>
</feature>
<evidence type="ECO:0000259" key="11">
    <source>
        <dbReference type="Pfam" id="PF02355"/>
    </source>
</evidence>
<evidence type="ECO:0000256" key="10">
    <source>
        <dbReference type="SAM" id="MobiDB-lite"/>
    </source>
</evidence>
<feature type="transmembrane region" description="Helical" evidence="9">
    <location>
        <begin position="459"/>
        <end position="483"/>
    </location>
</feature>
<evidence type="ECO:0000256" key="5">
    <source>
        <dbReference type="ARBA" id="ARBA00022927"/>
    </source>
</evidence>
<dbReference type="NCBIfam" id="TIGR00916">
    <property type="entry name" value="2A0604s01"/>
    <property type="match status" value="1"/>
</dbReference>
<keyword evidence="2 9" id="KW-0813">Transport</keyword>
<evidence type="ECO:0000256" key="6">
    <source>
        <dbReference type="ARBA" id="ARBA00022989"/>
    </source>
</evidence>
<keyword evidence="8 9" id="KW-0472">Membrane</keyword>
<dbReference type="PANTHER" id="PTHR30081:SF1">
    <property type="entry name" value="PROTEIN TRANSLOCASE SUBUNIT SECD"/>
    <property type="match status" value="1"/>
</dbReference>
<dbReference type="Pfam" id="PF07549">
    <property type="entry name" value="Sec_GG"/>
    <property type="match status" value="1"/>
</dbReference>
<gene>
    <name evidence="9 14" type="primary">secD</name>
    <name evidence="14" type="ORF">LZ495_17685</name>
</gene>
<evidence type="ECO:0000313" key="14">
    <source>
        <dbReference type="EMBL" id="MCF2529033.1"/>
    </source>
</evidence>
<dbReference type="Pfam" id="PF21760">
    <property type="entry name" value="SecD_1st"/>
    <property type="match status" value="1"/>
</dbReference>
<dbReference type="InterPro" id="IPR048631">
    <property type="entry name" value="SecD_1st"/>
</dbReference>
<dbReference type="NCBIfam" id="TIGR01129">
    <property type="entry name" value="secD"/>
    <property type="match status" value="1"/>
</dbReference>
<dbReference type="AlphaFoldDB" id="A0AA41TZP4"/>
<dbReference type="Pfam" id="PF02355">
    <property type="entry name" value="SecD_SecF_C"/>
    <property type="match status" value="1"/>
</dbReference>
<dbReference type="PANTHER" id="PTHR30081">
    <property type="entry name" value="PROTEIN-EXPORT MEMBRANE PROTEIN SEC"/>
    <property type="match status" value="1"/>
</dbReference>
<evidence type="ECO:0000259" key="12">
    <source>
        <dbReference type="Pfam" id="PF21760"/>
    </source>
</evidence>
<keyword evidence="5 9" id="KW-0653">Protein transport</keyword>
<dbReference type="Pfam" id="PF22599">
    <property type="entry name" value="SecDF_P1_head"/>
    <property type="match status" value="1"/>
</dbReference>
<keyword evidence="4 9" id="KW-0812">Transmembrane</keyword>
<proteinExistence type="inferred from homology"/>
<evidence type="ECO:0000256" key="9">
    <source>
        <dbReference type="HAMAP-Rule" id="MF_01463"/>
    </source>
</evidence>
<feature type="domain" description="Protein translocase subunit SecDF P1" evidence="12">
    <location>
        <begin position="70"/>
        <end position="127"/>
    </location>
</feature>
<feature type="transmembrane region" description="Helical" evidence="9">
    <location>
        <begin position="562"/>
        <end position="582"/>
    </location>
</feature>
<organism evidence="14 15">
    <name type="scientific">Yinghuangia soli</name>
    <dbReference type="NCBI Taxonomy" id="2908204"/>
    <lineage>
        <taxon>Bacteria</taxon>
        <taxon>Bacillati</taxon>
        <taxon>Actinomycetota</taxon>
        <taxon>Actinomycetes</taxon>
        <taxon>Kitasatosporales</taxon>
        <taxon>Streptomycetaceae</taxon>
        <taxon>Yinghuangia</taxon>
    </lineage>
</organism>
<evidence type="ECO:0000256" key="1">
    <source>
        <dbReference type="ARBA" id="ARBA00004651"/>
    </source>
</evidence>
<feature type="transmembrane region" description="Helical" evidence="9">
    <location>
        <begin position="489"/>
        <end position="510"/>
    </location>
</feature>
<dbReference type="InterPro" id="IPR005791">
    <property type="entry name" value="SecD"/>
</dbReference>
<dbReference type="InterPro" id="IPR022646">
    <property type="entry name" value="SecD/SecF_CS"/>
</dbReference>
<name>A0AA41TZP4_9ACTN</name>
<evidence type="ECO:0000256" key="8">
    <source>
        <dbReference type="ARBA" id="ARBA00023136"/>
    </source>
</evidence>
<dbReference type="GO" id="GO:0015450">
    <property type="term" value="F:protein-transporting ATPase activity"/>
    <property type="evidence" value="ECO:0007669"/>
    <property type="project" value="InterPro"/>
</dbReference>
<protein>
    <recommendedName>
        <fullName evidence="9">Protein translocase subunit SecD</fullName>
    </recommendedName>
</protein>
<dbReference type="RefSeq" id="WP_235053197.1">
    <property type="nucleotide sequence ID" value="NZ_JAKFHA010000009.1"/>
</dbReference>
<sequence length="632" mass="65377">MAAPKSSTRGHPGRALVFITVVIAALYGIMFATGDTTPRLGIDLAGGTSVTLKAKPDAGGSKSAVNAENMNTAVQIIRDRVNAFGVSEAEVQTQGSEHIVINIPKGKGEAEAAKQVGQTAKLYFRPVLQTEYQPDTPPTTPATTPPASTPPASNPPQGQGAATTPPSASPPATTPAATGTGAAKATATATASAKATGTATAKPQSRVIPDLKQDTPSPTPPAANTPGAPATTPPPIDMTQPVTPPSSNGAGADLTKYGVTPELQAQFTALNCADPAQRGVGNQTDPTKPTVACSAKPQNGTYEKYILGPAAIDGTDLSSSNAQLPTGPGQIGGWEVALKFDGTGTDKFTKITGDLAEGQYPTNRFAVELDGVVVVAPTVSTELPGGQAVITGDFSQKEAKNLANVLKYGALPLSFEMSEVSKVSAALGSDQLRGGLIAGAIGLFLVALYSIMYYRGLGVVSLVSLAISGLLTYAIMCLLGRGIGFALNLPAVCGAIAAIGITADSFIVYFERIRDEVREGKSLQPAVARAWPRARRTILVSDFVSFLAAAVLYWVSVGKVKGFAFTLGLTTLLDVVVVFLFTKPLMVILARKKFFASGHPWSGLDPARLGAKRPLAYRATRRPRANVEPKEA</sequence>
<feature type="compositionally biased region" description="Pro residues" evidence="10">
    <location>
        <begin position="135"/>
        <end position="154"/>
    </location>
</feature>
<dbReference type="PRINTS" id="PR01217">
    <property type="entry name" value="PRICHEXTENSN"/>
</dbReference>
<feature type="transmembrane region" description="Helical" evidence="9">
    <location>
        <begin position="12"/>
        <end position="32"/>
    </location>
</feature>
<dbReference type="InterPro" id="IPR022813">
    <property type="entry name" value="SecD/SecF_arch_bac"/>
</dbReference>
<dbReference type="GO" id="GO:0006605">
    <property type="term" value="P:protein targeting"/>
    <property type="evidence" value="ECO:0007669"/>
    <property type="project" value="UniProtKB-UniRule"/>
</dbReference>
<dbReference type="SUPFAM" id="SSF82866">
    <property type="entry name" value="Multidrug efflux transporter AcrB transmembrane domain"/>
    <property type="match status" value="1"/>
</dbReference>
<comment type="subcellular location">
    <subcellularLocation>
        <location evidence="1 9">Cell membrane</location>
        <topology evidence="1 9">Multi-pass membrane protein</topology>
    </subcellularLocation>
</comment>
<comment type="similarity">
    <text evidence="9">Belongs to the SecD/SecF family. SecD subfamily.</text>
</comment>
<feature type="domain" description="SecDF P1 head subdomain" evidence="13">
    <location>
        <begin position="303"/>
        <end position="412"/>
    </location>
</feature>
<dbReference type="GO" id="GO:0005886">
    <property type="term" value="C:plasma membrane"/>
    <property type="evidence" value="ECO:0007669"/>
    <property type="project" value="UniProtKB-SubCell"/>
</dbReference>
<comment type="subunit">
    <text evidence="9">Forms a complex with SecF. Part of the essential Sec protein translocation apparatus which comprises SecA, SecYEG and auxiliary proteins SecDF. Other proteins may also be involved.</text>
</comment>
<dbReference type="Gene3D" id="1.20.1640.10">
    <property type="entry name" value="Multidrug efflux transporter AcrB transmembrane domain"/>
    <property type="match status" value="1"/>
</dbReference>
<evidence type="ECO:0000259" key="13">
    <source>
        <dbReference type="Pfam" id="PF22599"/>
    </source>
</evidence>
<dbReference type="Proteomes" id="UP001165378">
    <property type="component" value="Unassembled WGS sequence"/>
</dbReference>
<reference evidence="14" key="1">
    <citation type="submission" date="2022-01" db="EMBL/GenBank/DDBJ databases">
        <title>Genome-Based Taxonomic Classification of the Phylum Actinobacteria.</title>
        <authorList>
            <person name="Gao Y."/>
        </authorList>
    </citation>
    <scope>NUCLEOTIDE SEQUENCE</scope>
    <source>
        <strain evidence="14">KLBMP 8922</strain>
    </source>
</reference>
<feature type="region of interest" description="Disordered" evidence="10">
    <location>
        <begin position="131"/>
        <end position="255"/>
    </location>
</feature>
<feature type="transmembrane region" description="Helical" evidence="9">
    <location>
        <begin position="432"/>
        <end position="452"/>
    </location>
</feature>
<feature type="domain" description="Protein export membrane protein SecD/SecF C-terminal" evidence="11">
    <location>
        <begin position="414"/>
        <end position="590"/>
    </location>
</feature>
<dbReference type="InterPro" id="IPR054384">
    <property type="entry name" value="SecDF_P1_head"/>
</dbReference>
<comment type="function">
    <text evidence="9">Part of the Sec protein translocase complex. Interacts with the SecYEG preprotein conducting channel. SecDF uses the proton motive force (PMF) to complete protein translocation after the ATP-dependent function of SecA.</text>
</comment>
<keyword evidence="7 9" id="KW-0811">Translocation</keyword>
<dbReference type="Gene3D" id="3.30.70.3220">
    <property type="match status" value="1"/>
</dbReference>